<dbReference type="AlphaFoldDB" id="A0A844FI42"/>
<dbReference type="Proteomes" id="UP000462760">
    <property type="component" value="Unassembled WGS sequence"/>
</dbReference>
<evidence type="ECO:0000313" key="2">
    <source>
        <dbReference type="Proteomes" id="UP000462760"/>
    </source>
</evidence>
<gene>
    <name evidence="1" type="ORF">FYJ27_07960</name>
</gene>
<dbReference type="OrthoDB" id="1706280at2"/>
<dbReference type="RefSeq" id="WP_154484334.1">
    <property type="nucleotide sequence ID" value="NZ_VULR01000009.1"/>
</dbReference>
<protein>
    <submittedName>
        <fullName evidence="1">Uncharacterized protein</fullName>
    </submittedName>
</protein>
<sequence length="360" mass="42422">MFFFFKSQKQKEAKFMASQWIKQVNESANLVNNTKNPDTFFSRYEFMIEKVNDLISIQKYLKFKGDKPTDMLRQINDKKINTINDFIDRYYSDILEQINKLKTDKAKQKRIDKFYSSLVPYFDQMEKENIDKIDKLNLNLKNNSSFNLGNNNGLIEKSNEVELSNLKWYIMISFGKSTSKSYNKAVYLAQNSPKYDAITDENGNITHTATYTSSKKDFLDFIILYDLVSNWKSTFFIINGDLVDKKTVGKIKYCYGDKCRSVKSNFCYGASYMTANPFGCHRLQISQCNNPWWEYYIKEGAHYKLDRDKLIKRIELTKETFKYCPSFNVENIMNVAMSFPLILKKNEYKKIVSEESNIYL</sequence>
<organism evidence="1 2">
    <name type="scientific">Anaerosalibacter bizertensis</name>
    <dbReference type="NCBI Taxonomy" id="932217"/>
    <lineage>
        <taxon>Bacteria</taxon>
        <taxon>Bacillati</taxon>
        <taxon>Bacillota</taxon>
        <taxon>Tissierellia</taxon>
        <taxon>Tissierellales</taxon>
        <taxon>Sporanaerobacteraceae</taxon>
        <taxon>Anaerosalibacter</taxon>
    </lineage>
</organism>
<evidence type="ECO:0000313" key="1">
    <source>
        <dbReference type="EMBL" id="MSS43659.1"/>
    </source>
</evidence>
<accession>A0A844FI42</accession>
<comment type="caution">
    <text evidence="1">The sequence shown here is derived from an EMBL/GenBank/DDBJ whole genome shotgun (WGS) entry which is preliminary data.</text>
</comment>
<name>A0A844FI42_9FIRM</name>
<reference evidence="1 2" key="1">
    <citation type="submission" date="2019-08" db="EMBL/GenBank/DDBJ databases">
        <title>In-depth cultivation of the pig gut microbiome towards novel bacterial diversity and tailored functional studies.</title>
        <authorList>
            <person name="Wylensek D."/>
            <person name="Hitch T.C.A."/>
            <person name="Clavel T."/>
        </authorList>
    </citation>
    <scope>NUCLEOTIDE SEQUENCE [LARGE SCALE GENOMIC DNA]</scope>
    <source>
        <strain evidence="1 2">Med78-601-WT-4W-RMD-3</strain>
    </source>
</reference>
<proteinExistence type="predicted"/>
<dbReference type="EMBL" id="VULR01000009">
    <property type="protein sequence ID" value="MSS43659.1"/>
    <property type="molecule type" value="Genomic_DNA"/>
</dbReference>